<evidence type="ECO:0000313" key="9">
    <source>
        <dbReference type="EMBL" id="CEP26345.1"/>
    </source>
</evidence>
<keyword evidence="6" id="KW-0449">Lipoprotein</keyword>
<evidence type="ECO:0000256" key="8">
    <source>
        <dbReference type="SAM" id="Phobius"/>
    </source>
</evidence>
<comment type="similarity">
    <text evidence="2">Belongs to the NlpA lipoprotein family.</text>
</comment>
<keyword evidence="3" id="KW-0732">Signal</keyword>
<organism evidence="9">
    <name type="scientific">Propionibacterium freudenreichii subsp. freudenreichii</name>
    <dbReference type="NCBI Taxonomy" id="66712"/>
    <lineage>
        <taxon>Bacteria</taxon>
        <taxon>Bacillati</taxon>
        <taxon>Actinomycetota</taxon>
        <taxon>Actinomycetes</taxon>
        <taxon>Propionibacteriales</taxon>
        <taxon>Propionibacteriaceae</taxon>
        <taxon>Propionibacterium</taxon>
    </lineage>
</organism>
<evidence type="ECO:0000256" key="6">
    <source>
        <dbReference type="ARBA" id="ARBA00023288"/>
    </source>
</evidence>
<accession>A0A0B7NR63</accession>
<protein>
    <submittedName>
        <fullName evidence="9">ABC-type transport systems, periplasmic component</fullName>
    </submittedName>
</protein>
<feature type="transmembrane region" description="Helical" evidence="8">
    <location>
        <begin position="30"/>
        <end position="50"/>
    </location>
</feature>
<keyword evidence="8" id="KW-0812">Transmembrane</keyword>
<proteinExistence type="inferred from homology"/>
<dbReference type="Pfam" id="PF03180">
    <property type="entry name" value="Lipoprotein_9"/>
    <property type="match status" value="1"/>
</dbReference>
<evidence type="ECO:0000256" key="2">
    <source>
        <dbReference type="ARBA" id="ARBA00008973"/>
    </source>
</evidence>
<dbReference type="InterPro" id="IPR004872">
    <property type="entry name" value="Lipoprotein_NlpA"/>
</dbReference>
<keyword evidence="5" id="KW-0564">Palmitate</keyword>
<feature type="region of interest" description="Disordered" evidence="7">
    <location>
        <begin position="1"/>
        <end position="22"/>
    </location>
</feature>
<evidence type="ECO:0000256" key="1">
    <source>
        <dbReference type="ARBA" id="ARBA00004635"/>
    </source>
</evidence>
<comment type="subcellular location">
    <subcellularLocation>
        <location evidence="1">Membrane</location>
        <topology evidence="1">Lipid-anchor</topology>
    </subcellularLocation>
</comment>
<name>A0A0B7NR63_PROFF</name>
<dbReference type="EMBL" id="LM676401">
    <property type="protein sequence ID" value="CEP26345.1"/>
    <property type="molecule type" value="Genomic_DNA"/>
</dbReference>
<feature type="compositionally biased region" description="Polar residues" evidence="7">
    <location>
        <begin position="1"/>
        <end position="12"/>
    </location>
</feature>
<keyword evidence="8" id="KW-1133">Transmembrane helix</keyword>
<dbReference type="PANTHER" id="PTHR30429">
    <property type="entry name" value="D-METHIONINE-BINDING LIPOPROTEIN METQ"/>
    <property type="match status" value="1"/>
</dbReference>
<evidence type="ECO:0000256" key="4">
    <source>
        <dbReference type="ARBA" id="ARBA00023136"/>
    </source>
</evidence>
<reference evidence="9" key="1">
    <citation type="submission" date="2014-08" db="EMBL/GenBank/DDBJ databases">
        <authorList>
            <person name="Falentin Helene"/>
        </authorList>
    </citation>
    <scope>NUCLEOTIDE SEQUENCE</scope>
</reference>
<dbReference type="AlphaFoldDB" id="A0A0B7NR63"/>
<gene>
    <name evidence="9" type="ORF">PFCIRM138_06700</name>
</gene>
<evidence type="ECO:0000256" key="3">
    <source>
        <dbReference type="ARBA" id="ARBA00022729"/>
    </source>
</evidence>
<sequence length="321" mass="34038">MSNPTNPANPSGGTPGALPEKPHSGPSKGLIIGIVVIVLAIIVGLVVFFATRKPKAAATTTVTIGVTDESQPYWAKLKELAAKENITVQTKNFASYTEVNPALRQKQLDLNQFQHLLYLANYNVQNNDNIVPLGGSMIVPLGLYSKKHTSVDQIPQGGEIAIPNDPTNEARALLVLQAAGLLKLNGGGTALSTPADIDQANSKVKVTPVDAAQTAASLPSVDGSIVNNSFAADAKLDPSKALYKDDPNSAAAEPYINVFAVRKDDLNNPTYKRVVELYHEKAVADLVVSGSNGTAVIVENKSQADLQAILDKLETQIKEKK</sequence>
<keyword evidence="4 8" id="KW-0472">Membrane</keyword>
<dbReference type="Gene3D" id="3.40.190.10">
    <property type="entry name" value="Periplasmic binding protein-like II"/>
    <property type="match status" value="2"/>
</dbReference>
<dbReference type="GO" id="GO:0016020">
    <property type="term" value="C:membrane"/>
    <property type="evidence" value="ECO:0007669"/>
    <property type="project" value="UniProtKB-SubCell"/>
</dbReference>
<dbReference type="PANTHER" id="PTHR30429:SF1">
    <property type="entry name" value="D-METHIONINE-BINDING LIPOPROTEIN METQ-RELATED"/>
    <property type="match status" value="1"/>
</dbReference>
<evidence type="ECO:0000256" key="5">
    <source>
        <dbReference type="ARBA" id="ARBA00023139"/>
    </source>
</evidence>
<evidence type="ECO:0000256" key="7">
    <source>
        <dbReference type="SAM" id="MobiDB-lite"/>
    </source>
</evidence>
<dbReference type="SUPFAM" id="SSF53850">
    <property type="entry name" value="Periplasmic binding protein-like II"/>
    <property type="match status" value="1"/>
</dbReference>